<sequence>MREIMHLTFEQFISSLLDQLPCGNDVALFSKRGSHSKPQHVYSTDYGVRHVNLSTRVDPIKQLSVQQLGVARLNFRIRVEPETHQREPYRHYDLEPRVGSNEPLELLGHSNIGPYMVLKVFNTVATKHEP</sequence>
<gene>
    <name evidence="1" type="ORF">TorRG33x02_266480</name>
</gene>
<comment type="caution">
    <text evidence="1">The sequence shown here is derived from an EMBL/GenBank/DDBJ whole genome shotgun (WGS) entry which is preliminary data.</text>
</comment>
<accession>A0A2P5D0Y5</accession>
<dbReference type="InParanoid" id="A0A2P5D0Y5"/>
<evidence type="ECO:0000313" key="2">
    <source>
        <dbReference type="Proteomes" id="UP000237000"/>
    </source>
</evidence>
<reference evidence="2" key="1">
    <citation type="submission" date="2016-06" db="EMBL/GenBank/DDBJ databases">
        <title>Parallel loss of symbiosis genes in relatives of nitrogen-fixing non-legume Parasponia.</title>
        <authorList>
            <person name="Van Velzen R."/>
            <person name="Holmer R."/>
            <person name="Bu F."/>
            <person name="Rutten L."/>
            <person name="Van Zeijl A."/>
            <person name="Liu W."/>
            <person name="Santuari L."/>
            <person name="Cao Q."/>
            <person name="Sharma T."/>
            <person name="Shen D."/>
            <person name="Roswanjaya Y."/>
            <person name="Wardhani T."/>
            <person name="Kalhor M.S."/>
            <person name="Jansen J."/>
            <person name="Van den Hoogen J."/>
            <person name="Gungor B."/>
            <person name="Hartog M."/>
            <person name="Hontelez J."/>
            <person name="Verver J."/>
            <person name="Yang W.-C."/>
            <person name="Schijlen E."/>
            <person name="Repin R."/>
            <person name="Schilthuizen M."/>
            <person name="Schranz E."/>
            <person name="Heidstra R."/>
            <person name="Miyata K."/>
            <person name="Fedorova E."/>
            <person name="Kohlen W."/>
            <person name="Bisseling T."/>
            <person name="Smit S."/>
            <person name="Geurts R."/>
        </authorList>
    </citation>
    <scope>NUCLEOTIDE SEQUENCE [LARGE SCALE GENOMIC DNA]</scope>
    <source>
        <strain evidence="2">cv. RG33-2</strain>
    </source>
</reference>
<keyword evidence="2" id="KW-1185">Reference proteome</keyword>
<proteinExistence type="predicted"/>
<organism evidence="1 2">
    <name type="scientific">Trema orientale</name>
    <name type="common">Charcoal tree</name>
    <name type="synonym">Celtis orientalis</name>
    <dbReference type="NCBI Taxonomy" id="63057"/>
    <lineage>
        <taxon>Eukaryota</taxon>
        <taxon>Viridiplantae</taxon>
        <taxon>Streptophyta</taxon>
        <taxon>Embryophyta</taxon>
        <taxon>Tracheophyta</taxon>
        <taxon>Spermatophyta</taxon>
        <taxon>Magnoliopsida</taxon>
        <taxon>eudicotyledons</taxon>
        <taxon>Gunneridae</taxon>
        <taxon>Pentapetalae</taxon>
        <taxon>rosids</taxon>
        <taxon>fabids</taxon>
        <taxon>Rosales</taxon>
        <taxon>Cannabaceae</taxon>
        <taxon>Trema</taxon>
    </lineage>
</organism>
<dbReference type="EMBL" id="JXTC01000308">
    <property type="protein sequence ID" value="PON66962.1"/>
    <property type="molecule type" value="Genomic_DNA"/>
</dbReference>
<dbReference type="Proteomes" id="UP000237000">
    <property type="component" value="Unassembled WGS sequence"/>
</dbReference>
<evidence type="ECO:0000313" key="1">
    <source>
        <dbReference type="EMBL" id="PON66962.1"/>
    </source>
</evidence>
<protein>
    <submittedName>
        <fullName evidence="1">Uncharacterized protein</fullName>
    </submittedName>
</protein>
<dbReference type="AlphaFoldDB" id="A0A2P5D0Y5"/>
<name>A0A2P5D0Y5_TREOI</name>